<dbReference type="RefSeq" id="WP_208009241.1">
    <property type="nucleotide sequence ID" value="NZ_CP071796.1"/>
</dbReference>
<organism evidence="1 2">
    <name type="scientific">Ottowia testudinis</name>
    <dbReference type="NCBI Taxonomy" id="2816950"/>
    <lineage>
        <taxon>Bacteria</taxon>
        <taxon>Pseudomonadati</taxon>
        <taxon>Pseudomonadota</taxon>
        <taxon>Betaproteobacteria</taxon>
        <taxon>Burkholderiales</taxon>
        <taxon>Comamonadaceae</taxon>
        <taxon>Ottowia</taxon>
    </lineage>
</organism>
<dbReference type="AlphaFoldDB" id="A0A975CL57"/>
<dbReference type="Proteomes" id="UP000663903">
    <property type="component" value="Chromosome"/>
</dbReference>
<proteinExistence type="predicted"/>
<gene>
    <name evidence="1" type="ORF">J1M35_00760</name>
</gene>
<dbReference type="EMBL" id="CP071796">
    <property type="protein sequence ID" value="QTD45493.1"/>
    <property type="molecule type" value="Genomic_DNA"/>
</dbReference>
<keyword evidence="2" id="KW-1185">Reference proteome</keyword>
<name>A0A975CL57_9BURK</name>
<sequence length="229" mass="23871">MSSPAPALSLRDDPDWSGAAEVLIEGCAHLPTPEERVRWLERLCLSLGDTLYPAFLQVLCRVGEHGDAAAQKAVADTLVLALQTGRLPAGRHTAWGAMRAAGAAGGTRAMGPIEYLCAWHAQPDARGPLGATAFDRAARAVLGLVSHSDAARRLYCAKLLGDAQDPLGGAWSRGTRQALQAMARTWAAAASPQRAAADAVDAFLAELKRGDGGGVARIAGGWIPPPALR</sequence>
<evidence type="ECO:0000313" key="1">
    <source>
        <dbReference type="EMBL" id="QTD45493.1"/>
    </source>
</evidence>
<protein>
    <submittedName>
        <fullName evidence="1">Uncharacterized protein</fullName>
    </submittedName>
</protein>
<dbReference type="KEGG" id="otd:J1M35_00760"/>
<accession>A0A975CL57</accession>
<reference evidence="1" key="1">
    <citation type="submission" date="2021-03" db="EMBL/GenBank/DDBJ databases">
        <title>Ottowia sp. 27C isolated from the cloaca of a Giant Asian pond turtle (Heosemys grandis).</title>
        <authorList>
            <person name="Spergser J."/>
            <person name="Busse H.-J."/>
        </authorList>
    </citation>
    <scope>NUCLEOTIDE SEQUENCE</scope>
    <source>
        <strain evidence="1">27C</strain>
    </source>
</reference>
<evidence type="ECO:0000313" key="2">
    <source>
        <dbReference type="Proteomes" id="UP000663903"/>
    </source>
</evidence>